<evidence type="ECO:0000313" key="3">
    <source>
        <dbReference type="EMBL" id="KRM36228.1"/>
    </source>
</evidence>
<feature type="chain" id="PRO_5039175725" description="Surface layer protein A domain-containing protein" evidence="2">
    <location>
        <begin position="28"/>
        <end position="1021"/>
    </location>
</feature>
<sequence length="1021" mass="109952">MGKSSKKVKYLGTVAAALLVVAPVVTTSVTPVFGSDGLTQVQAATTAGINGEFALEKNDINVKGTDGKPIYADTTLDPKKISSERSKMGLLDTYKLIGVEIQNGAVHAYEISDSNYKTPYGWIPTQPDGFYGFYQSWHLNPDKNDQTYQLTVPTNLYNLEDGTTFKAAKLTFDKNGVLKSVTADDGKTTVAPSTLTSENPLSEDAQIDPANPYLKVNAQTAQIYGDMATSQATEGQRINTDTKIVAYVKNLDGKILAYKIGDERYVKAGDVTPEATPLHEDTEVSMAKPYLKPVKDPAQIYEDMATTTPIKDQTLKTDVKIAAYVKDPDGKIVAYKIDKGQYVKASEAQDESVPLTEDINIVADKSYVRTNNGANIQIYSDAATTDAIYGLVTDKTHKVLAYVKNPDGKVVAYKIAENRYLAASDVYVGGAPLTVDANVDATKPYLKSKPGISAQVYEDPETTVPNGNQKLIVETRIQAYIRDADGNIVAYKLGYAGYVKVADAIEIPMPLTESTDIKADFAYVQPRLGQSAPIYSDMATTKKTTDEFISGKKIMAYVLSPEGETVAYKIAENQYVKTDDVYASEIPTTKPEFTEDTNIDKAKSQLTARNTQGTLIYRDNTLKDSSGNLINNKTKYPILAYVKDENGVLVGYKIGKNQYVKAEYVLVSGDDGSTTPNTNTETNATGSVTTTKAAIPYRDKDLTIVLGAPVAKGLTFTYSSVVKDANGKIVAYGFKNGALTTYLKASDVKVNSDDSGNNGGNTGSGDNNNNGNTGSDDNEDNTGNTGEDDTDDSNDANQNLTIVRIPKGQVTVSTGNKALHVYTDGATTKDSGAKLATDYDLWTVTHVAKDAGGNVVAYDLGNNQWVKASEVKLFAVPNPGADQTQVDAMPKGTAIYSNFKNAKIYSDAAATKAIGRLNTQYDEWSAYKVSKTANGNIVAYDLGNNQWVKASDLQLQKNLAGTFVAKQGTALYQADGTLAGVLGASNAYRVFAVRYINGHQALKLGNDSQWIIAATGDYYPA</sequence>
<feature type="signal peptide" evidence="2">
    <location>
        <begin position="1"/>
        <end position="27"/>
    </location>
</feature>
<proteinExistence type="predicted"/>
<gene>
    <name evidence="3" type="ORF">FC83_GL002978</name>
</gene>
<dbReference type="RefSeq" id="WP_035452840.1">
    <property type="nucleotide sequence ID" value="NZ_AZGA01000005.1"/>
</dbReference>
<feature type="compositionally biased region" description="Acidic residues" evidence="1">
    <location>
        <begin position="776"/>
        <end position="794"/>
    </location>
</feature>
<dbReference type="PATRIC" id="fig|1423734.3.peg.3030"/>
<feature type="region of interest" description="Disordered" evidence="1">
    <location>
        <begin position="753"/>
        <end position="796"/>
    </location>
</feature>
<accession>X0PEE6</accession>
<keyword evidence="2" id="KW-0732">Signal</keyword>
<dbReference type="OrthoDB" id="2255372at2"/>
<name>X0PEE6_9LACO</name>
<reference evidence="3 4" key="1">
    <citation type="journal article" date="2015" name="Genome Announc.">
        <title>Expanding the biotechnology potential of lactobacilli through comparative genomics of 213 strains and associated genera.</title>
        <authorList>
            <person name="Sun Z."/>
            <person name="Harris H.M."/>
            <person name="McCann A."/>
            <person name="Guo C."/>
            <person name="Argimon S."/>
            <person name="Zhang W."/>
            <person name="Yang X."/>
            <person name="Jeffery I.B."/>
            <person name="Cooney J.C."/>
            <person name="Kagawa T.F."/>
            <person name="Liu W."/>
            <person name="Song Y."/>
            <person name="Salvetti E."/>
            <person name="Wrobel A."/>
            <person name="Rasinkangas P."/>
            <person name="Parkhill J."/>
            <person name="Rea M.C."/>
            <person name="O'Sullivan O."/>
            <person name="Ritari J."/>
            <person name="Douillard F.P."/>
            <person name="Paul Ross R."/>
            <person name="Yang R."/>
            <person name="Briner A.E."/>
            <person name="Felis G.E."/>
            <person name="de Vos W.M."/>
            <person name="Barrangou R."/>
            <person name="Klaenhammer T.R."/>
            <person name="Caufield P.W."/>
            <person name="Cui Y."/>
            <person name="Zhang H."/>
            <person name="O'Toole P.W."/>
        </authorList>
    </citation>
    <scope>NUCLEOTIDE SEQUENCE [LARGE SCALE GENOMIC DNA]</scope>
    <source>
        <strain evidence="3 4">DSM 18527</strain>
    </source>
</reference>
<feature type="compositionally biased region" description="Low complexity" evidence="1">
    <location>
        <begin position="764"/>
        <end position="775"/>
    </location>
</feature>
<protein>
    <recommendedName>
        <fullName evidence="5">Surface layer protein A domain-containing protein</fullName>
    </recommendedName>
</protein>
<evidence type="ECO:0000256" key="1">
    <source>
        <dbReference type="SAM" id="MobiDB-lite"/>
    </source>
</evidence>
<organism evidence="3 4">
    <name type="scientific">Agrilactobacillus composti DSM 18527 = JCM 14202</name>
    <dbReference type="NCBI Taxonomy" id="1423734"/>
    <lineage>
        <taxon>Bacteria</taxon>
        <taxon>Bacillati</taxon>
        <taxon>Bacillota</taxon>
        <taxon>Bacilli</taxon>
        <taxon>Lactobacillales</taxon>
        <taxon>Lactobacillaceae</taxon>
        <taxon>Agrilactobacillus</taxon>
    </lineage>
</organism>
<keyword evidence="4" id="KW-1185">Reference proteome</keyword>
<evidence type="ECO:0000256" key="2">
    <source>
        <dbReference type="SAM" id="SignalP"/>
    </source>
</evidence>
<dbReference type="AlphaFoldDB" id="X0PEE6"/>
<comment type="caution">
    <text evidence="3">The sequence shown here is derived from an EMBL/GenBank/DDBJ whole genome shotgun (WGS) entry which is preliminary data.</text>
</comment>
<evidence type="ECO:0008006" key="5">
    <source>
        <dbReference type="Google" id="ProtNLM"/>
    </source>
</evidence>
<dbReference type="eggNOG" id="ENOG5030B33">
    <property type="taxonomic scope" value="Bacteria"/>
</dbReference>
<dbReference type="STRING" id="1423734.FC83_GL002978"/>
<evidence type="ECO:0000313" key="4">
    <source>
        <dbReference type="Proteomes" id="UP000051236"/>
    </source>
</evidence>
<dbReference type="Proteomes" id="UP000051236">
    <property type="component" value="Unassembled WGS sequence"/>
</dbReference>
<dbReference type="EMBL" id="AZGA01000005">
    <property type="protein sequence ID" value="KRM36228.1"/>
    <property type="molecule type" value="Genomic_DNA"/>
</dbReference>